<reference evidence="2 4" key="2">
    <citation type="submission" date="2015-12" db="EMBL/GenBank/DDBJ databases">
        <authorList>
            <person name="Lauer A."/>
            <person name="Humrighouse B."/>
            <person name="Loparev V."/>
            <person name="Shewmaker P.L."/>
            <person name="Whitney A.M."/>
            <person name="McLaughlin R.W."/>
        </authorList>
    </citation>
    <scope>NUCLEOTIDE SEQUENCE [LARGE SCALE GENOMIC DNA]</scope>
    <source>
        <strain evidence="2 4">LMG 23085</strain>
    </source>
</reference>
<evidence type="ECO:0000313" key="3">
    <source>
        <dbReference type="EMBL" id="OJG91682.1"/>
    </source>
</evidence>
<keyword evidence="4" id="KW-1185">Reference proteome</keyword>
<proteinExistence type="predicted"/>
<dbReference type="Proteomes" id="UP000065511">
    <property type="component" value="Chromosome"/>
</dbReference>
<evidence type="ECO:0000313" key="4">
    <source>
        <dbReference type="Proteomes" id="UP000065511"/>
    </source>
</evidence>
<accession>A0A0S3K9X1</accession>
<keyword evidence="1" id="KW-0175">Coiled coil</keyword>
<dbReference type="EMBL" id="CP013614">
    <property type="protein sequence ID" value="ALS01087.1"/>
    <property type="molecule type" value="Genomic_DNA"/>
</dbReference>
<dbReference type="OrthoDB" id="2157023at2"/>
<organism evidence="3 5">
    <name type="scientific">Enterococcus silesiacus</name>
    <dbReference type="NCBI Taxonomy" id="332949"/>
    <lineage>
        <taxon>Bacteria</taxon>
        <taxon>Bacillati</taxon>
        <taxon>Bacillota</taxon>
        <taxon>Bacilli</taxon>
        <taxon>Lactobacillales</taxon>
        <taxon>Enterococcaceae</taxon>
        <taxon>Enterococcus</taxon>
    </lineage>
</organism>
<dbReference type="Proteomes" id="UP000183039">
    <property type="component" value="Unassembled WGS sequence"/>
</dbReference>
<dbReference type="EMBL" id="JXLC01000011">
    <property type="protein sequence ID" value="OJG91682.1"/>
    <property type="molecule type" value="Genomic_DNA"/>
</dbReference>
<dbReference type="RefSeq" id="WP_025868563.1">
    <property type="nucleotide sequence ID" value="NZ_JXLC01000011.1"/>
</dbReference>
<sequence length="61" mass="7182">MSEKVDTITKLANEAKKEVERLEDKRQENLGNSINYIENELQVQRLYAQIEAYEKVLDIVK</sequence>
<dbReference type="KEGG" id="ess:ATZ33_06810"/>
<evidence type="ECO:0000313" key="5">
    <source>
        <dbReference type="Proteomes" id="UP000183039"/>
    </source>
</evidence>
<evidence type="ECO:0000256" key="1">
    <source>
        <dbReference type="SAM" id="Coils"/>
    </source>
</evidence>
<feature type="coiled-coil region" evidence="1">
    <location>
        <begin position="5"/>
        <end position="32"/>
    </location>
</feature>
<reference evidence="3 5" key="1">
    <citation type="submission" date="2014-12" db="EMBL/GenBank/DDBJ databases">
        <title>Draft genome sequences of 29 type strains of Enterococci.</title>
        <authorList>
            <person name="Zhong Z."/>
            <person name="Sun Z."/>
            <person name="Liu W."/>
            <person name="Zhang W."/>
            <person name="Zhang H."/>
        </authorList>
    </citation>
    <scope>NUCLEOTIDE SEQUENCE [LARGE SCALE GENOMIC DNA]</scope>
    <source>
        <strain evidence="3 5">DSM 22801</strain>
    </source>
</reference>
<protein>
    <submittedName>
        <fullName evidence="3">Uncharacterized protein</fullName>
    </submittedName>
</protein>
<name>A0A0S3K9X1_9ENTE</name>
<dbReference type="AlphaFoldDB" id="A0A0S3K9X1"/>
<gene>
    <name evidence="2" type="ORF">ATZ33_06810</name>
    <name evidence="3" type="ORF">RV15_GL000349</name>
</gene>
<evidence type="ECO:0000313" key="2">
    <source>
        <dbReference type="EMBL" id="ALS01087.1"/>
    </source>
</evidence>